<dbReference type="Gene3D" id="3.90.226.10">
    <property type="entry name" value="2-enoyl-CoA Hydratase, Chain A, domain 1"/>
    <property type="match status" value="1"/>
</dbReference>
<evidence type="ECO:0000313" key="1">
    <source>
        <dbReference type="EMBL" id="SSC11513.1"/>
    </source>
</evidence>
<reference evidence="1 2" key="1">
    <citation type="submission" date="2017-01" db="EMBL/GenBank/DDBJ databases">
        <authorList>
            <person name="Erauso G."/>
        </authorList>
    </citation>
    <scope>NUCLEOTIDE SEQUENCE [LARGE SCALE GENOMIC DNA]</scope>
    <source>
        <strain evidence="1">MESINF1</strain>
    </source>
</reference>
<dbReference type="EMBL" id="LS974202">
    <property type="protein sequence ID" value="SSC11513.1"/>
    <property type="molecule type" value="Genomic_DNA"/>
</dbReference>
<dbReference type="Proteomes" id="UP000250796">
    <property type="component" value="Chromosome MESINF"/>
</dbReference>
<dbReference type="RefSeq" id="WP_169697974.1">
    <property type="nucleotide sequence ID" value="NZ_LS974202.1"/>
</dbReference>
<keyword evidence="2" id="KW-1185">Reference proteome</keyword>
<sequence length="408" mass="47443">MRRKFLFFIVLLIISLTVAGNVNLRDLTANEWREDIAFLERTLVKQHPDAFNKVSQEEFTRAFQKLQTDIENLQWYEIYTSLTALVAMIGDGHTVIYPYTVLRGFPVYPYSFKDGIYIIATDENNRELLNTRLVGVNGLDMKELLDVLRPVVSHDNEWGFISALPNYFTRVEIMKALNLTGEGDGLKLKLDKDGEIFERIVLPAEGDFQWVQERAQKTYIGQTNDNYWYELYPDSKLLHFHYDSCKSQEGKPFIFFICEMFSYMRRQDAERLLLDLRYNGGGNSLILEFFILRMMLDCKYNREGRLFVAIGRETFSSAILNAISMKKRTRAIFLGEPTGGSPRHYGAPRSFTLPNSGITVHCSTTFWRTTSDTSEAMMPDILIERSFEDYYYMRDPVVEYIESLPIPE</sequence>
<gene>
    <name evidence="1" type="ORF">MESINF_0064</name>
</gene>
<dbReference type="KEGG" id="minf:MESINF_0064"/>
<organism evidence="1 2">
    <name type="scientific">Mesotoga infera</name>
    <dbReference type="NCBI Taxonomy" id="1236046"/>
    <lineage>
        <taxon>Bacteria</taxon>
        <taxon>Thermotogati</taxon>
        <taxon>Thermotogota</taxon>
        <taxon>Thermotogae</taxon>
        <taxon>Kosmotogales</taxon>
        <taxon>Kosmotogaceae</taxon>
        <taxon>Mesotoga</taxon>
    </lineage>
</organism>
<name>A0A7Z7LDV0_9BACT</name>
<evidence type="ECO:0000313" key="2">
    <source>
        <dbReference type="Proteomes" id="UP000250796"/>
    </source>
</evidence>
<dbReference type="SUPFAM" id="SSF52096">
    <property type="entry name" value="ClpP/crotonase"/>
    <property type="match status" value="1"/>
</dbReference>
<protein>
    <submittedName>
        <fullName evidence="1">Peptidase S41</fullName>
    </submittedName>
</protein>
<dbReference type="InterPro" id="IPR029045">
    <property type="entry name" value="ClpP/crotonase-like_dom_sf"/>
</dbReference>
<dbReference type="AlphaFoldDB" id="A0A7Z7LDV0"/>
<accession>A0A7Z7LDV0</accession>
<proteinExistence type="predicted"/>